<dbReference type="OrthoDB" id="5947059at2759"/>
<proteinExistence type="predicted"/>
<comment type="caution">
    <text evidence="2">The sequence shown here is derived from an EMBL/GenBank/DDBJ whole genome shotgun (WGS) entry which is preliminary data.</text>
</comment>
<keyword evidence="3" id="KW-1185">Reference proteome</keyword>
<name>A0A9W9YR56_9CNID</name>
<dbReference type="AlphaFoldDB" id="A0A9W9YR56"/>
<sequence length="291" mass="33055">MAILTLQKVLYCSVLVLFCLWTAWNGISSPPILTIRPPIPTIRPPIPTQVTGHLDVVIASTVNLSSWLSLGSRVCIKGEAETVKFRYMEVKLACESTADACPVWYWDVANWTIIYTKQNLLHAVTADKSWRFCPTPVLGERTERIIKADGKVEYNNCPDSRYPCAPWELYAAHWDKTLQQRVNRSPCCRKLDIDVMKHMGRVFDQHNITYLHVGGTVIGLVRDHGEYVPYDTDTDFGVDANDYEKLDKAIPDLQKTGYIFKWVYPEKEPKNTSQHWYMVGCANKNCGPGPG</sequence>
<organism evidence="2 3">
    <name type="scientific">Desmophyllum pertusum</name>
    <dbReference type="NCBI Taxonomy" id="174260"/>
    <lineage>
        <taxon>Eukaryota</taxon>
        <taxon>Metazoa</taxon>
        <taxon>Cnidaria</taxon>
        <taxon>Anthozoa</taxon>
        <taxon>Hexacorallia</taxon>
        <taxon>Scleractinia</taxon>
        <taxon>Caryophylliina</taxon>
        <taxon>Caryophylliidae</taxon>
        <taxon>Desmophyllum</taxon>
    </lineage>
</organism>
<reference evidence="2" key="1">
    <citation type="submission" date="2023-01" db="EMBL/GenBank/DDBJ databases">
        <title>Genome assembly of the deep-sea coral Lophelia pertusa.</title>
        <authorList>
            <person name="Herrera S."/>
            <person name="Cordes E."/>
        </authorList>
    </citation>
    <scope>NUCLEOTIDE SEQUENCE</scope>
    <source>
        <strain evidence="2">USNM1676648</strain>
        <tissue evidence="2">Polyp</tissue>
    </source>
</reference>
<accession>A0A9W9YR56</accession>
<evidence type="ECO:0000259" key="1">
    <source>
        <dbReference type="Pfam" id="PF04991"/>
    </source>
</evidence>
<gene>
    <name evidence="2" type="primary">licD4</name>
    <name evidence="2" type="ORF">OS493_009636</name>
</gene>
<evidence type="ECO:0000313" key="3">
    <source>
        <dbReference type="Proteomes" id="UP001163046"/>
    </source>
</evidence>
<feature type="domain" description="LicD/FKTN/FKRP nucleotidyltransferase" evidence="1">
    <location>
        <begin position="205"/>
        <end position="278"/>
    </location>
</feature>
<protein>
    <submittedName>
        <fullName evidence="2">LicD</fullName>
    </submittedName>
</protein>
<dbReference type="PANTHER" id="PTHR13627">
    <property type="entry name" value="FUKUTIN RELATED PROTEIN"/>
    <property type="match status" value="1"/>
</dbReference>
<dbReference type="InterPro" id="IPR007074">
    <property type="entry name" value="LicD/FKTN/FKRP_NTP_transf"/>
</dbReference>
<dbReference type="PANTHER" id="PTHR13627:SF31">
    <property type="entry name" value="RIBITOL 5-PHOSPHATE TRANSFERASE FKRP"/>
    <property type="match status" value="1"/>
</dbReference>
<dbReference type="GO" id="GO:0009100">
    <property type="term" value="P:glycoprotein metabolic process"/>
    <property type="evidence" value="ECO:0007669"/>
    <property type="project" value="UniProtKB-ARBA"/>
</dbReference>
<dbReference type="InterPro" id="IPR052613">
    <property type="entry name" value="LicD_transferase"/>
</dbReference>
<dbReference type="Proteomes" id="UP001163046">
    <property type="component" value="Unassembled WGS sequence"/>
</dbReference>
<dbReference type="EMBL" id="MU827305">
    <property type="protein sequence ID" value="KAJ7363481.1"/>
    <property type="molecule type" value="Genomic_DNA"/>
</dbReference>
<evidence type="ECO:0000313" key="2">
    <source>
        <dbReference type="EMBL" id="KAJ7363481.1"/>
    </source>
</evidence>
<dbReference type="Pfam" id="PF04991">
    <property type="entry name" value="LicD"/>
    <property type="match status" value="1"/>
</dbReference>